<evidence type="ECO:0000256" key="6">
    <source>
        <dbReference type="SAM" id="Coils"/>
    </source>
</evidence>
<dbReference type="GO" id="GO:0010774">
    <property type="term" value="P:meiotic strand invasion involved in reciprocal meiotic recombination"/>
    <property type="evidence" value="ECO:0007669"/>
    <property type="project" value="TreeGrafter"/>
</dbReference>
<dbReference type="RefSeq" id="XP_069225359.1">
    <property type="nucleotide sequence ID" value="XM_069377697.1"/>
</dbReference>
<keyword evidence="6" id="KW-0175">Coiled coil</keyword>
<dbReference type="InterPro" id="IPR010776">
    <property type="entry name" value="Hop2_WH_dom"/>
</dbReference>
<protein>
    <recommendedName>
        <fullName evidence="7">Homologous-pairing protein 2 winged helix domain-containing protein</fullName>
    </recommendedName>
</protein>
<keyword evidence="9" id="KW-1185">Reference proteome</keyword>
<name>A0AB34KAZ4_9PEZI</name>
<dbReference type="GO" id="GO:0003690">
    <property type="term" value="F:double-stranded DNA binding"/>
    <property type="evidence" value="ECO:0007669"/>
    <property type="project" value="TreeGrafter"/>
</dbReference>
<evidence type="ECO:0000259" key="7">
    <source>
        <dbReference type="Pfam" id="PF07106"/>
    </source>
</evidence>
<dbReference type="GO" id="GO:0000794">
    <property type="term" value="C:condensed nuclear chromosome"/>
    <property type="evidence" value="ECO:0007669"/>
    <property type="project" value="TreeGrafter"/>
</dbReference>
<dbReference type="GeneID" id="96010535"/>
<dbReference type="PANTHER" id="PTHR15938:SF0">
    <property type="entry name" value="HOMOLOGOUS-PAIRING PROTEIN 2 HOMOLOG"/>
    <property type="match status" value="1"/>
</dbReference>
<evidence type="ECO:0000256" key="1">
    <source>
        <dbReference type="ARBA" id="ARBA00004123"/>
    </source>
</evidence>
<feature type="domain" description="Homologous-pairing protein 2 winged helix" evidence="7">
    <location>
        <begin position="19"/>
        <end position="76"/>
    </location>
</feature>
<sequence length="215" mass="23527">MAPTKPASQDPKLTPTQSADLLLAYLRKQNRPYSTTDISANLKNRVTKAAAAKLLKDLHERGELEARASGKQIVYHAVQDEADESSLEALQAMDAETARLKDATAALKVAEKELRAQLRECAEVTPVSELKGAVAALESEKEALGEPLAKLRAGNVKPVSAEERARVNAELAKWQKAAGARRSIRAEMWRTIEEFIADKERAAETKERLGLEGVM</sequence>
<dbReference type="Proteomes" id="UP000803884">
    <property type="component" value="Unassembled WGS sequence"/>
</dbReference>
<accession>A0AB34KAZ4</accession>
<comment type="subcellular location">
    <subcellularLocation>
        <location evidence="1">Nucleus</location>
    </subcellularLocation>
</comment>
<evidence type="ECO:0000256" key="4">
    <source>
        <dbReference type="ARBA" id="ARBA00023242"/>
    </source>
</evidence>
<comment type="similarity">
    <text evidence="2">Belongs to the HOP2 family.</text>
</comment>
<organism evidence="8 9">
    <name type="scientific">Cladosporium halotolerans</name>
    <dbReference type="NCBI Taxonomy" id="1052096"/>
    <lineage>
        <taxon>Eukaryota</taxon>
        <taxon>Fungi</taxon>
        <taxon>Dikarya</taxon>
        <taxon>Ascomycota</taxon>
        <taxon>Pezizomycotina</taxon>
        <taxon>Dothideomycetes</taxon>
        <taxon>Dothideomycetidae</taxon>
        <taxon>Cladosporiales</taxon>
        <taxon>Cladosporiaceae</taxon>
        <taxon>Cladosporium</taxon>
    </lineage>
</organism>
<reference evidence="8 9" key="1">
    <citation type="journal article" date="2020" name="Microbiol. Resour. Announc.">
        <title>Draft Genome Sequence of a Cladosporium Species Isolated from the Mesophotic Ascidian Didemnum maculosum.</title>
        <authorList>
            <person name="Gioti A."/>
            <person name="Siaperas R."/>
            <person name="Nikolaivits E."/>
            <person name="Le Goff G."/>
            <person name="Ouazzani J."/>
            <person name="Kotoulas G."/>
            <person name="Topakas E."/>
        </authorList>
    </citation>
    <scope>NUCLEOTIDE SEQUENCE [LARGE SCALE GENOMIC DNA]</scope>
    <source>
        <strain evidence="8 9">TM138-S3</strain>
    </source>
</reference>
<dbReference type="AlphaFoldDB" id="A0AB34KAZ4"/>
<comment type="caution">
    <text evidence="8">The sequence shown here is derived from an EMBL/GenBank/DDBJ whole genome shotgun (WGS) entry which is preliminary data.</text>
</comment>
<dbReference type="Gene3D" id="1.10.10.10">
    <property type="entry name" value="Winged helix-like DNA-binding domain superfamily/Winged helix DNA-binding domain"/>
    <property type="match status" value="1"/>
</dbReference>
<keyword evidence="5" id="KW-0469">Meiosis</keyword>
<keyword evidence="3" id="KW-0233">DNA recombination</keyword>
<evidence type="ECO:0000256" key="2">
    <source>
        <dbReference type="ARBA" id="ARBA00007922"/>
    </source>
</evidence>
<feature type="coiled-coil region" evidence="6">
    <location>
        <begin position="93"/>
        <end position="120"/>
    </location>
</feature>
<gene>
    <name evidence="8" type="ORF">WHR41_09093</name>
</gene>
<dbReference type="InterPro" id="IPR036390">
    <property type="entry name" value="WH_DNA-bd_sf"/>
</dbReference>
<dbReference type="PANTHER" id="PTHR15938">
    <property type="entry name" value="TBP-1 INTERACTING PROTEIN"/>
    <property type="match status" value="1"/>
</dbReference>
<dbReference type="SUPFAM" id="SSF46785">
    <property type="entry name" value="Winged helix' DNA-binding domain"/>
    <property type="match status" value="1"/>
</dbReference>
<keyword evidence="4" id="KW-0539">Nucleus</keyword>
<dbReference type="GO" id="GO:0120231">
    <property type="term" value="C:DNA recombinase auxiliary factor complex"/>
    <property type="evidence" value="ECO:0007669"/>
    <property type="project" value="TreeGrafter"/>
</dbReference>
<evidence type="ECO:0000313" key="8">
    <source>
        <dbReference type="EMBL" id="KAL1582252.1"/>
    </source>
</evidence>
<dbReference type="EMBL" id="JAAQHG020000058">
    <property type="protein sequence ID" value="KAL1582252.1"/>
    <property type="molecule type" value="Genomic_DNA"/>
</dbReference>
<evidence type="ECO:0000256" key="5">
    <source>
        <dbReference type="ARBA" id="ARBA00023254"/>
    </source>
</evidence>
<dbReference type="GO" id="GO:0120230">
    <property type="term" value="F:recombinase activator activity"/>
    <property type="evidence" value="ECO:0007669"/>
    <property type="project" value="TreeGrafter"/>
</dbReference>
<dbReference type="Pfam" id="PF07106">
    <property type="entry name" value="WHD_TBPIP"/>
    <property type="match status" value="1"/>
</dbReference>
<evidence type="ECO:0000256" key="3">
    <source>
        <dbReference type="ARBA" id="ARBA00023172"/>
    </source>
</evidence>
<dbReference type="InterPro" id="IPR036388">
    <property type="entry name" value="WH-like_DNA-bd_sf"/>
</dbReference>
<dbReference type="GO" id="GO:0000709">
    <property type="term" value="P:meiotic joint molecule formation"/>
    <property type="evidence" value="ECO:0007669"/>
    <property type="project" value="TreeGrafter"/>
</dbReference>
<dbReference type="GO" id="GO:0007129">
    <property type="term" value="P:homologous chromosome pairing at meiosis"/>
    <property type="evidence" value="ECO:0007669"/>
    <property type="project" value="TreeGrafter"/>
</dbReference>
<evidence type="ECO:0000313" key="9">
    <source>
        <dbReference type="Proteomes" id="UP000803884"/>
    </source>
</evidence>
<proteinExistence type="inferred from homology"/>